<reference evidence="3 4" key="1">
    <citation type="submission" date="2015-05" db="EMBL/GenBank/DDBJ databases">
        <title>Complete genome of Marinobacter psychrophilus strain 20041T isolated from sea-ice of the Canadian Basin.</title>
        <authorList>
            <person name="Song L."/>
            <person name="Ren L."/>
            <person name="Yu Y."/>
            <person name="Wang X."/>
        </authorList>
    </citation>
    <scope>NUCLEOTIDE SEQUENCE [LARGE SCALE GENOMIC DNA]</scope>
    <source>
        <strain evidence="3 4">20041</strain>
    </source>
</reference>
<dbReference type="SUPFAM" id="SSF54060">
    <property type="entry name" value="His-Me finger endonucleases"/>
    <property type="match status" value="1"/>
</dbReference>
<evidence type="ECO:0000313" key="4">
    <source>
        <dbReference type="Proteomes" id="UP000036406"/>
    </source>
</evidence>
<accession>A0A0H4I8U5</accession>
<keyword evidence="4" id="KW-1185">Reference proteome</keyword>
<dbReference type="AlphaFoldDB" id="A0A0H4I8U5"/>
<dbReference type="KEGG" id="mpq:ABA45_02205"/>
<organism evidence="3 4">
    <name type="scientific">Marinobacter psychrophilus</name>
    <dbReference type="NCBI Taxonomy" id="330734"/>
    <lineage>
        <taxon>Bacteria</taxon>
        <taxon>Pseudomonadati</taxon>
        <taxon>Pseudomonadota</taxon>
        <taxon>Gammaproteobacteria</taxon>
        <taxon>Pseudomonadales</taxon>
        <taxon>Marinobacteraceae</taxon>
        <taxon>Marinobacter</taxon>
    </lineage>
</organism>
<dbReference type="PATRIC" id="fig|330734.3.peg.492"/>
<gene>
    <name evidence="3" type="ORF">ABA45_02205</name>
</gene>
<dbReference type="Proteomes" id="UP000036406">
    <property type="component" value="Chromosome"/>
</dbReference>
<dbReference type="PANTHER" id="PTHR24094:SF15">
    <property type="entry name" value="AMP-DEPENDENT SYNTHETASE_LIGASE DOMAIN-CONTAINING PROTEIN-RELATED"/>
    <property type="match status" value="1"/>
</dbReference>
<keyword evidence="1" id="KW-0732">Signal</keyword>
<dbReference type="InterPro" id="IPR044925">
    <property type="entry name" value="His-Me_finger_sf"/>
</dbReference>
<feature type="domain" description="GmrSD restriction endonucleases C-terminal" evidence="2">
    <location>
        <begin position="122"/>
        <end position="223"/>
    </location>
</feature>
<feature type="chain" id="PRO_5005206143" description="GmrSD restriction endonucleases C-terminal domain-containing protein" evidence="1">
    <location>
        <begin position="24"/>
        <end position="241"/>
    </location>
</feature>
<protein>
    <recommendedName>
        <fullName evidence="2">GmrSD restriction endonucleases C-terminal domain-containing protein</fullName>
    </recommendedName>
</protein>
<evidence type="ECO:0000313" key="3">
    <source>
        <dbReference type="EMBL" id="AKO54168.1"/>
    </source>
</evidence>
<name>A0A0H4I8U5_9GAMM</name>
<dbReference type="PANTHER" id="PTHR24094">
    <property type="entry name" value="SECRETED PROTEIN"/>
    <property type="match status" value="1"/>
</dbReference>
<dbReference type="Pfam" id="PF07510">
    <property type="entry name" value="GmrSD_C"/>
    <property type="match status" value="1"/>
</dbReference>
<evidence type="ECO:0000256" key="1">
    <source>
        <dbReference type="SAM" id="SignalP"/>
    </source>
</evidence>
<proteinExistence type="predicted"/>
<feature type="signal peptide" evidence="1">
    <location>
        <begin position="1"/>
        <end position="23"/>
    </location>
</feature>
<dbReference type="EMBL" id="CP011494">
    <property type="protein sequence ID" value="AKO54168.1"/>
    <property type="molecule type" value="Genomic_DNA"/>
</dbReference>
<sequence length="241" mass="27185">MKTIEKRLCFAFFLLIFSHTTSAQLVKKSSSGLCHSPESRWYERTTQYTAFDSLDACMASNGRLPKGMTKTAISKENPSKGRNDYSRAAFGHGWDDADGDCQNSRAEALIATSTTQVRFADAKRCRVVTGRWISPFSSKIIQNASDIDIDHVVPLAWAWHHGANQWPKDKREQFANDPVNLWPVELSLNRSKGAQGPDQWLPPAGQCGYVARFLRIVKQYNLKPSRQEAAWIKAFITQCRS</sequence>
<evidence type="ECO:0000259" key="2">
    <source>
        <dbReference type="Pfam" id="PF07510"/>
    </source>
</evidence>
<dbReference type="InterPro" id="IPR011089">
    <property type="entry name" value="GmrSD_C"/>
</dbReference>
<dbReference type="STRING" id="330734.ABA45_02205"/>